<accession>A0A1H1LWI2</accession>
<evidence type="ECO:0000256" key="3">
    <source>
        <dbReference type="ARBA" id="ARBA00022801"/>
    </source>
</evidence>
<feature type="domain" description="Type II restriction enzyme NaeI" evidence="4">
    <location>
        <begin position="27"/>
        <end position="302"/>
    </location>
</feature>
<organism evidence="5 6">
    <name type="scientific">Brevibacterium siliguriense</name>
    <dbReference type="NCBI Taxonomy" id="1136497"/>
    <lineage>
        <taxon>Bacteria</taxon>
        <taxon>Bacillati</taxon>
        <taxon>Actinomycetota</taxon>
        <taxon>Actinomycetes</taxon>
        <taxon>Micrococcales</taxon>
        <taxon>Brevibacteriaceae</taxon>
        <taxon>Brevibacterium</taxon>
    </lineage>
</organism>
<dbReference type="Gene3D" id="1.10.10.10">
    <property type="entry name" value="Winged helix-like DNA-binding domain superfamily/Winged helix DNA-binding domain"/>
    <property type="match status" value="1"/>
</dbReference>
<evidence type="ECO:0000259" key="4">
    <source>
        <dbReference type="Pfam" id="PF09126"/>
    </source>
</evidence>
<dbReference type="CDD" id="cd22338">
    <property type="entry name" value="NaeI-like"/>
    <property type="match status" value="1"/>
</dbReference>
<keyword evidence="1" id="KW-0540">Nuclease</keyword>
<dbReference type="InterPro" id="IPR011335">
    <property type="entry name" value="Restrct_endonuc-II-like"/>
</dbReference>
<dbReference type="InterPro" id="IPR015210">
    <property type="entry name" value="NaeI"/>
</dbReference>
<dbReference type="Pfam" id="PF09126">
    <property type="entry name" value="NaeI"/>
    <property type="match status" value="1"/>
</dbReference>
<keyword evidence="2 5" id="KW-0255">Endonuclease</keyword>
<dbReference type="InterPro" id="IPR037057">
    <property type="entry name" value="DNA_rep_MutH/T2_RE_sf"/>
</dbReference>
<evidence type="ECO:0000313" key="6">
    <source>
        <dbReference type="Proteomes" id="UP000199597"/>
    </source>
</evidence>
<evidence type="ECO:0000256" key="2">
    <source>
        <dbReference type="ARBA" id="ARBA00022759"/>
    </source>
</evidence>
<dbReference type="InterPro" id="IPR036388">
    <property type="entry name" value="WH-like_DNA-bd_sf"/>
</dbReference>
<evidence type="ECO:0000313" key="5">
    <source>
        <dbReference type="EMBL" id="SDR78954.1"/>
    </source>
</evidence>
<dbReference type="Proteomes" id="UP000199597">
    <property type="component" value="Chromosome I"/>
</dbReference>
<dbReference type="AlphaFoldDB" id="A0A1H1LWI2"/>
<keyword evidence="6" id="KW-1185">Reference proteome</keyword>
<dbReference type="GO" id="GO:0003677">
    <property type="term" value="F:DNA binding"/>
    <property type="evidence" value="ECO:0007669"/>
    <property type="project" value="InterPro"/>
</dbReference>
<reference evidence="6" key="1">
    <citation type="submission" date="2016-10" db="EMBL/GenBank/DDBJ databases">
        <authorList>
            <person name="Varghese N."/>
            <person name="Submissions S."/>
        </authorList>
    </citation>
    <scope>NUCLEOTIDE SEQUENCE [LARGE SCALE GENOMIC DNA]</scope>
    <source>
        <strain evidence="6">DSM 23676</strain>
    </source>
</reference>
<dbReference type="SUPFAM" id="SSF52980">
    <property type="entry name" value="Restriction endonuclease-like"/>
    <property type="match status" value="1"/>
</dbReference>
<dbReference type="GO" id="GO:0009036">
    <property type="term" value="F:type II site-specific deoxyribonuclease activity"/>
    <property type="evidence" value="ECO:0007669"/>
    <property type="project" value="InterPro"/>
</dbReference>
<proteinExistence type="predicted"/>
<evidence type="ECO:0000256" key="1">
    <source>
        <dbReference type="ARBA" id="ARBA00022722"/>
    </source>
</evidence>
<gene>
    <name evidence="5" type="ORF">SAMN04489752_0269</name>
</gene>
<dbReference type="GO" id="GO:0009307">
    <property type="term" value="P:DNA restriction-modification system"/>
    <property type="evidence" value="ECO:0007669"/>
    <property type="project" value="InterPro"/>
</dbReference>
<keyword evidence="3" id="KW-0378">Hydrolase</keyword>
<name>A0A1H1LWI2_9MICO</name>
<dbReference type="EMBL" id="LT629766">
    <property type="protein sequence ID" value="SDR78954.1"/>
    <property type="molecule type" value="Genomic_DNA"/>
</dbReference>
<dbReference type="STRING" id="1136497.SAMN04489752_0269"/>
<dbReference type="Gene3D" id="3.40.600.10">
    <property type="entry name" value="DNA mismatch repair MutH/Restriction endonuclease, type II"/>
    <property type="match status" value="1"/>
</dbReference>
<sequence length="313" mass="35179">MPYAQSVPLFDISALDHDDPPLAEVYGELRRWDPDGTRLAKVFRRTYDQLYDGQRTGRYRVDQLHKTEKTHFGTLIEINIQREFNIDDGEILDFKIAGHEVDCKFSHTAAWMLPTEIFDKLALVTKANDELSTWSVGLIRVTKENRRNSKNQDRKTELNALGRSRIVWLHKDAAMQPNALLRLPPAVADEIMSRPSGQARVNELLCRVTNIRISRNIIATVAQQNDYMKRVRDNGGARGALRPDGYLILSGDYTVQQNIASDLGAVVPGPGELVSLRVVPCAPNNGVEISGSWWRIADFNEPALVAAPKLPKV</sequence>
<protein>
    <submittedName>
        <fullName evidence="5">Restriction endonuclease NaeI</fullName>
    </submittedName>
</protein>